<evidence type="ECO:0000313" key="2">
    <source>
        <dbReference type="EMBL" id="CAE6353001.1"/>
    </source>
</evidence>
<feature type="region of interest" description="Disordered" evidence="1">
    <location>
        <begin position="1"/>
        <end position="31"/>
    </location>
</feature>
<dbReference type="OrthoDB" id="413008at2759"/>
<name>A0A8H2ZYM8_9AGAM</name>
<proteinExistence type="predicted"/>
<reference evidence="2" key="1">
    <citation type="submission" date="2021-01" db="EMBL/GenBank/DDBJ databases">
        <authorList>
            <person name="Kaushik A."/>
        </authorList>
    </citation>
    <scope>NUCLEOTIDE SEQUENCE</scope>
    <source>
        <strain evidence="2">AG1-1C</strain>
    </source>
</reference>
<dbReference type="Proteomes" id="UP000663846">
    <property type="component" value="Unassembled WGS sequence"/>
</dbReference>
<comment type="caution">
    <text evidence="2">The sequence shown here is derived from an EMBL/GenBank/DDBJ whole genome shotgun (WGS) entry which is preliminary data.</text>
</comment>
<gene>
    <name evidence="2" type="ORF">RDB_LOCUS12616</name>
</gene>
<dbReference type="EMBL" id="CAJMWS010000066">
    <property type="protein sequence ID" value="CAE6353001.1"/>
    <property type="molecule type" value="Genomic_DNA"/>
</dbReference>
<evidence type="ECO:0000256" key="1">
    <source>
        <dbReference type="SAM" id="MobiDB-lite"/>
    </source>
</evidence>
<feature type="non-terminal residue" evidence="2">
    <location>
        <position position="1"/>
    </location>
</feature>
<protein>
    <submittedName>
        <fullName evidence="2">Uncharacterized protein</fullName>
    </submittedName>
</protein>
<sequence length="532" mass="59652">ATVSGPPAPSDSGPTDPLSEARLPTGESEIDRSFEHQNESFFIDQPDDPEFKTTIHLGANPLFEGNNKTLDDILQKIPLMYRLIDMVYETGSTGQGGLVEKFIIDQESLGCLLNKLMPGSFRSISSIDFKSLDSITIKPKGVYGSRSEIVGFLLDRGILNADIAQLLSQPGDSTVPWNLRSGLYCAMLPEQGAGEVRSENVFLVYWPEETTWYDDAEPTVQRNRTAFMRYLTQLSDQIIALVSKDQADAFVWESSSANLDASAEDDVDDDGDGDERMFTFKVQKSEDQEENVTSSPGFQVDVPQSKFAGKNIELIGGETSVGILVSWFEQARTDSNRRESNCTKMALKSLLSDKRKSICLGNLNNEKLRLLMNSGLRERYIGRFEAYELDHAEAEGERTEALVTSMRSIESQVKNELPQIKQGIRDVWRACFRDFESFIAPGRSSGDEKRFPNTEKYPYIENLSNQYARKPVNPLNDSTFQDAKARIIQIRDVLDADERTEEEELAIVQKLLEEPLGSFKDSDTSKKASWAD</sequence>
<dbReference type="AlphaFoldDB" id="A0A8H2ZYM8"/>
<organism evidence="2 3">
    <name type="scientific">Rhizoctonia solani</name>
    <dbReference type="NCBI Taxonomy" id="456999"/>
    <lineage>
        <taxon>Eukaryota</taxon>
        <taxon>Fungi</taxon>
        <taxon>Dikarya</taxon>
        <taxon>Basidiomycota</taxon>
        <taxon>Agaricomycotina</taxon>
        <taxon>Agaricomycetes</taxon>
        <taxon>Cantharellales</taxon>
        <taxon>Ceratobasidiaceae</taxon>
        <taxon>Rhizoctonia</taxon>
    </lineage>
</organism>
<accession>A0A8H2ZYM8</accession>
<evidence type="ECO:0000313" key="3">
    <source>
        <dbReference type="Proteomes" id="UP000663846"/>
    </source>
</evidence>